<organism evidence="1 2">
    <name type="scientific">Ecytonucleospora hepatopenaei</name>
    <dbReference type="NCBI Taxonomy" id="646526"/>
    <lineage>
        <taxon>Eukaryota</taxon>
        <taxon>Fungi</taxon>
        <taxon>Fungi incertae sedis</taxon>
        <taxon>Microsporidia</taxon>
        <taxon>Enterocytozoonidae</taxon>
        <taxon>Ecytonucleospora</taxon>
    </lineage>
</organism>
<keyword evidence="2" id="KW-1185">Reference proteome</keyword>
<dbReference type="SUPFAM" id="SSF48452">
    <property type="entry name" value="TPR-like"/>
    <property type="match status" value="1"/>
</dbReference>
<reference evidence="1 2" key="1">
    <citation type="journal article" date="2017" name="Environ. Microbiol.">
        <title>Decay of the glycolytic pathway and adaptation to intranuclear parasitism within Enterocytozoonidae microsporidia.</title>
        <authorList>
            <person name="Wiredu Boakye D."/>
            <person name="Jaroenlak P."/>
            <person name="Prachumwat A."/>
            <person name="Williams T.A."/>
            <person name="Bateman K.S."/>
            <person name="Itsathitphaisarn O."/>
            <person name="Sritunyalucksana K."/>
            <person name="Paszkiewicz K.H."/>
            <person name="Moore K.A."/>
            <person name="Stentiford G.D."/>
            <person name="Williams B.A."/>
        </authorList>
    </citation>
    <scope>NUCLEOTIDE SEQUENCE [LARGE SCALE GENOMIC DNA]</scope>
    <source>
        <strain evidence="1 2">TH1</strain>
    </source>
</reference>
<dbReference type="AlphaFoldDB" id="A0A1W0E5B2"/>
<dbReference type="Proteomes" id="UP000192758">
    <property type="component" value="Unassembled WGS sequence"/>
</dbReference>
<protein>
    <recommendedName>
        <fullName evidence="3">Tetratricopeptide repeat protein</fullName>
    </recommendedName>
</protein>
<name>A0A1W0E5B2_9MICR</name>
<dbReference type="STRING" id="646526.A0A1W0E5B2"/>
<evidence type="ECO:0008006" key="3">
    <source>
        <dbReference type="Google" id="ProtNLM"/>
    </source>
</evidence>
<dbReference type="EMBL" id="MNPJ01000020">
    <property type="protein sequence ID" value="OQS54416.1"/>
    <property type="molecule type" value="Genomic_DNA"/>
</dbReference>
<proteinExistence type="predicted"/>
<dbReference type="VEuPathDB" id="MicrosporidiaDB:EHP00_1879"/>
<accession>A0A1W0E5B2</accession>
<dbReference type="OrthoDB" id="5587616at2759"/>
<sequence length="195" mass="22798">MTVNLENEFENIRLARILKIHGNYDQSLSYYMDILEDLDNTCHSYPYLLFEYAVCLLESAMDACGESYVEVFAKKAKKISSGDEDLEHAWNCMENARVCFEELQDKKYLIQAHKYIGDILVFNNDFGKAEEEYQKAYDLCDSDEYTQVILEDMCDCYALKGELGKARECVENILKIIGEESKEVEFYKKRLEELE</sequence>
<evidence type="ECO:0000313" key="2">
    <source>
        <dbReference type="Proteomes" id="UP000192758"/>
    </source>
</evidence>
<dbReference type="InterPro" id="IPR011990">
    <property type="entry name" value="TPR-like_helical_dom_sf"/>
</dbReference>
<dbReference type="Gene3D" id="1.20.58.80">
    <property type="entry name" value="Phosphotransferase system, lactose/cellobiose-type IIA subunit"/>
    <property type="match status" value="1"/>
</dbReference>
<comment type="caution">
    <text evidence="1">The sequence shown here is derived from an EMBL/GenBank/DDBJ whole genome shotgun (WGS) entry which is preliminary data.</text>
</comment>
<evidence type="ECO:0000313" key="1">
    <source>
        <dbReference type="EMBL" id="OQS54416.1"/>
    </source>
</evidence>
<dbReference type="Gene3D" id="1.25.40.10">
    <property type="entry name" value="Tetratricopeptide repeat domain"/>
    <property type="match status" value="1"/>
</dbReference>
<gene>
    <name evidence="1" type="ORF">EHP00_1879</name>
</gene>